<dbReference type="RefSeq" id="WP_131888621.1">
    <property type="nucleotide sequence ID" value="NZ_SMKU01000001.1"/>
</dbReference>
<evidence type="ECO:0000256" key="1">
    <source>
        <dbReference type="SAM" id="Phobius"/>
    </source>
</evidence>
<protein>
    <submittedName>
        <fullName evidence="2">Uncharacterized protein</fullName>
    </submittedName>
</protein>
<keyword evidence="1" id="KW-0812">Transmembrane</keyword>
<feature type="transmembrane region" description="Helical" evidence="1">
    <location>
        <begin position="47"/>
        <end position="69"/>
    </location>
</feature>
<keyword evidence="1" id="KW-1133">Transmembrane helix</keyword>
<dbReference type="Proteomes" id="UP000294513">
    <property type="component" value="Unassembled WGS sequence"/>
</dbReference>
<keyword evidence="1" id="KW-0472">Membrane</keyword>
<keyword evidence="3" id="KW-1185">Reference proteome</keyword>
<evidence type="ECO:0000313" key="3">
    <source>
        <dbReference type="Proteomes" id="UP000294513"/>
    </source>
</evidence>
<dbReference type="OrthoDB" id="5198493at2"/>
<gene>
    <name evidence="2" type="ORF">E1298_00050</name>
</gene>
<accession>A0A4R5CGC0</accession>
<sequence>MKRLKSFWSNLDSLMKVTWVTLWIIGAILVFLGLWGDNTGFWEGKSFSTNLISSMTGAAFGIPLALIFLQGLTARQTELLEMHSAKRLAHQVAQEIVQNSIELMPSGIEEVENVSENLAAMSSEIREIAKDRHDQEEASRIHQELSNIVTNWHQLCIIPGGTATEGLYEIEQQWSYFKQEVYARIVEIKGAWIEPSLQSNIDKSIAKLKQHGQFDENELHLLDIIDISALDDIAETTSNNLKRLAWDVSTIRDILRDVVQFNEYVTILQRSWDN</sequence>
<evidence type="ECO:0000313" key="2">
    <source>
        <dbReference type="EMBL" id="TDD98099.1"/>
    </source>
</evidence>
<name>A0A4R5CGC0_9ACTN</name>
<comment type="caution">
    <text evidence="2">The sequence shown here is derived from an EMBL/GenBank/DDBJ whole genome shotgun (WGS) entry which is preliminary data.</text>
</comment>
<dbReference type="EMBL" id="SMKU01000001">
    <property type="protein sequence ID" value="TDD98099.1"/>
    <property type="molecule type" value="Genomic_DNA"/>
</dbReference>
<dbReference type="AlphaFoldDB" id="A0A4R5CGC0"/>
<organism evidence="2 3">
    <name type="scientific">Actinomadura rubrisoli</name>
    <dbReference type="NCBI Taxonomy" id="2530368"/>
    <lineage>
        <taxon>Bacteria</taxon>
        <taxon>Bacillati</taxon>
        <taxon>Actinomycetota</taxon>
        <taxon>Actinomycetes</taxon>
        <taxon>Streptosporangiales</taxon>
        <taxon>Thermomonosporaceae</taxon>
        <taxon>Actinomadura</taxon>
    </lineage>
</organism>
<proteinExistence type="predicted"/>
<reference evidence="2 3" key="1">
    <citation type="submission" date="2019-03" db="EMBL/GenBank/DDBJ databases">
        <title>Draft genome sequences of novel Actinobacteria.</title>
        <authorList>
            <person name="Sahin N."/>
            <person name="Ay H."/>
            <person name="Saygin H."/>
        </authorList>
    </citation>
    <scope>NUCLEOTIDE SEQUENCE [LARGE SCALE GENOMIC DNA]</scope>
    <source>
        <strain evidence="2 3">H3C3</strain>
    </source>
</reference>
<feature type="transmembrane region" description="Helical" evidence="1">
    <location>
        <begin position="14"/>
        <end position="35"/>
    </location>
</feature>